<dbReference type="SUPFAM" id="SSF50494">
    <property type="entry name" value="Trypsin-like serine proteases"/>
    <property type="match status" value="1"/>
</dbReference>
<dbReference type="Pfam" id="PF00089">
    <property type="entry name" value="Trypsin"/>
    <property type="match status" value="1"/>
</dbReference>
<dbReference type="InterPro" id="IPR018114">
    <property type="entry name" value="TRYPSIN_HIS"/>
</dbReference>
<keyword evidence="4" id="KW-0378">Hydrolase</keyword>
<evidence type="ECO:0000256" key="6">
    <source>
        <dbReference type="ARBA" id="ARBA00023145"/>
    </source>
</evidence>
<evidence type="ECO:0000313" key="13">
    <source>
        <dbReference type="Proteomes" id="UP000828924"/>
    </source>
</evidence>
<feature type="domain" description="Peptidase S1" evidence="10">
    <location>
        <begin position="193"/>
        <end position="353"/>
    </location>
</feature>
<feature type="domain" description="Peptidase S1A alpha-lytic prodomain" evidence="11">
    <location>
        <begin position="98"/>
        <end position="150"/>
    </location>
</feature>
<gene>
    <name evidence="12" type="ORF">J4032_16125</name>
</gene>
<proteinExistence type="inferred from homology"/>
<dbReference type="InterPro" id="IPR001254">
    <property type="entry name" value="Trypsin_dom"/>
</dbReference>
<evidence type="ECO:0000256" key="1">
    <source>
        <dbReference type="ARBA" id="ARBA00007664"/>
    </source>
</evidence>
<evidence type="ECO:0000256" key="5">
    <source>
        <dbReference type="ARBA" id="ARBA00022825"/>
    </source>
</evidence>
<reference evidence="12 13" key="1">
    <citation type="submission" date="2021-03" db="EMBL/GenBank/DDBJ databases">
        <title>Complete genome of Streptomyces formicae strain 1H-GS9 (DSM 100524).</title>
        <authorList>
            <person name="Atanasov K.E."/>
            <person name="Altabella T."/>
            <person name="Ferrer A."/>
        </authorList>
    </citation>
    <scope>NUCLEOTIDE SEQUENCE [LARGE SCALE GENOMIC DNA]</scope>
    <source>
        <strain evidence="12 13">1H-GS9</strain>
    </source>
</reference>
<protein>
    <submittedName>
        <fullName evidence="12">S1 family peptidase</fullName>
    </submittedName>
</protein>
<dbReference type="InterPro" id="IPR043504">
    <property type="entry name" value="Peptidase_S1_PA_chymotrypsin"/>
</dbReference>
<feature type="transmembrane region" description="Helical" evidence="9">
    <location>
        <begin position="434"/>
        <end position="455"/>
    </location>
</feature>
<evidence type="ECO:0000256" key="8">
    <source>
        <dbReference type="SAM" id="MobiDB-lite"/>
    </source>
</evidence>
<accession>A0ABY3WMF1</accession>
<evidence type="ECO:0000256" key="9">
    <source>
        <dbReference type="SAM" id="Phobius"/>
    </source>
</evidence>
<dbReference type="PROSITE" id="PS00134">
    <property type="entry name" value="TRYPSIN_HIS"/>
    <property type="match status" value="1"/>
</dbReference>
<keyword evidence="9" id="KW-0812">Transmembrane</keyword>
<dbReference type="PROSITE" id="PS00135">
    <property type="entry name" value="TRYPSIN_SER"/>
    <property type="match status" value="1"/>
</dbReference>
<dbReference type="InterPro" id="IPR001316">
    <property type="entry name" value="Pept_S1A_streptogrisin"/>
</dbReference>
<dbReference type="InterPro" id="IPR033116">
    <property type="entry name" value="TRYPSIN_SER"/>
</dbReference>
<organism evidence="12 13">
    <name type="scientific">Streptomyces formicae</name>
    <dbReference type="NCBI Taxonomy" id="1616117"/>
    <lineage>
        <taxon>Bacteria</taxon>
        <taxon>Bacillati</taxon>
        <taxon>Actinomycetota</taxon>
        <taxon>Actinomycetes</taxon>
        <taxon>Kitasatosporales</taxon>
        <taxon>Streptomycetaceae</taxon>
        <taxon>Streptomyces</taxon>
    </lineage>
</organism>
<dbReference type="PRINTS" id="PR00861">
    <property type="entry name" value="ALYTICPTASE"/>
</dbReference>
<dbReference type="CDD" id="cd21112">
    <property type="entry name" value="alphaLP-like"/>
    <property type="match status" value="1"/>
</dbReference>
<feature type="region of interest" description="Disordered" evidence="8">
    <location>
        <begin position="363"/>
        <end position="411"/>
    </location>
</feature>
<feature type="compositionally biased region" description="Gly residues" evidence="8">
    <location>
        <begin position="395"/>
        <end position="408"/>
    </location>
</feature>
<dbReference type="EMBL" id="CP071872">
    <property type="protein sequence ID" value="UNM12840.1"/>
    <property type="molecule type" value="Genomic_DNA"/>
</dbReference>
<keyword evidence="9" id="KW-1133">Transmembrane helix</keyword>
<dbReference type="RefSeq" id="WP_242331489.1">
    <property type="nucleotide sequence ID" value="NZ_CP071872.1"/>
</dbReference>
<evidence type="ECO:0000313" key="12">
    <source>
        <dbReference type="EMBL" id="UNM12840.1"/>
    </source>
</evidence>
<evidence type="ECO:0000256" key="7">
    <source>
        <dbReference type="ARBA" id="ARBA00023157"/>
    </source>
</evidence>
<evidence type="ECO:0000259" key="10">
    <source>
        <dbReference type="Pfam" id="PF00089"/>
    </source>
</evidence>
<keyword evidence="5" id="KW-0720">Serine protease</keyword>
<name>A0ABY3WMF1_9ACTN</name>
<evidence type="ECO:0000259" key="11">
    <source>
        <dbReference type="Pfam" id="PF02983"/>
    </source>
</evidence>
<keyword evidence="6" id="KW-0865">Zymogen</keyword>
<feature type="compositionally biased region" description="Low complexity" evidence="8">
    <location>
        <begin position="377"/>
        <end position="394"/>
    </location>
</feature>
<evidence type="ECO:0000256" key="2">
    <source>
        <dbReference type="ARBA" id="ARBA00022670"/>
    </source>
</evidence>
<keyword evidence="9" id="KW-0472">Membrane</keyword>
<dbReference type="Pfam" id="PF02983">
    <property type="entry name" value="Pro_Al_protease"/>
    <property type="match status" value="1"/>
</dbReference>
<keyword evidence="3" id="KW-0732">Signal</keyword>
<keyword evidence="2" id="KW-0645">Protease</keyword>
<keyword evidence="7" id="KW-1015">Disulfide bond</keyword>
<evidence type="ECO:0000256" key="3">
    <source>
        <dbReference type="ARBA" id="ARBA00022729"/>
    </source>
</evidence>
<sequence>MRHARRNLQRIARLAAVGGLVWGSLMVSGAMAGEPAAPGTGAMPQTSDPAADLVARLGTDRTAGSWTRSDGRPVVAVTDTDAAAEVRRAGAEAEVVRHSTDRLRAATDALGEAPPVPGTAWSVDYASNKVVVHADSTVSAADWSRLSDLAESIGAFVRMERTPGTFTTRLNGAAPMFAENSRCSAGFNVTDGRRSFILTAGHCGSAGTVWSGGRRRAGQLGTTVAASFPGDDFSLVRYEDGESVDGAVPGIVEIGGGQGVRIVGAAEPVVGRQVFRSGSTTGLRTGRVTAVNATVNYPEGTVTGLIETTVCAEPGDSGGPLFAQGLALGVTSGGNGDCTTGGVTYFQPVTEAMAALGVSLAGQAPAGADDPDPGRTAPSAPADPPSSAEAVPPAAGGGGGAGTAGGGAAVQPPAGASGPGIVTDIAAGLGPLGAVAPGLGVIGVSLILLIASRWIQSAQGRRNYRDYYSQTWA</sequence>
<dbReference type="Proteomes" id="UP000828924">
    <property type="component" value="Chromosome"/>
</dbReference>
<dbReference type="Gene3D" id="2.40.10.10">
    <property type="entry name" value="Trypsin-like serine proteases"/>
    <property type="match status" value="2"/>
</dbReference>
<dbReference type="InterPro" id="IPR004236">
    <property type="entry name" value="Pept_S1_alpha_lytic"/>
</dbReference>
<comment type="similarity">
    <text evidence="1">Belongs to the peptidase S1 family.</text>
</comment>
<evidence type="ECO:0000256" key="4">
    <source>
        <dbReference type="ARBA" id="ARBA00022801"/>
    </source>
</evidence>
<dbReference type="InterPro" id="IPR009003">
    <property type="entry name" value="Peptidase_S1_PA"/>
</dbReference>
<keyword evidence="13" id="KW-1185">Reference proteome</keyword>